<reference evidence="9 10" key="1">
    <citation type="submission" date="2016-11" db="EMBL/GenBank/DDBJ databases">
        <title>Paenibacillus species isolates.</title>
        <authorList>
            <person name="Beno S.M."/>
        </authorList>
    </citation>
    <scope>NUCLEOTIDE SEQUENCE [LARGE SCALE GENOMIC DNA]</scope>
    <source>
        <strain evidence="9 10">FSL R5-0378</strain>
    </source>
</reference>
<keyword evidence="4 7" id="KW-0812">Transmembrane</keyword>
<sequence>MTGKKLSLERKKMLAGYVYIAPWAIGFALFMLYPLIYSLWLAFHEVVGVGNFDLEPVGWGNFNKAFVLDTQFIPLFISVVQDAVINTPLILVFSLFIAILLNHKIRGRAFFRAAFFLPVLIGSGLAMQQLLYAGVGKDTLVNGIGVPEEVFLYMGPTFSQIVFDMLSRLTVIFWKTGVQILLFLAGLQGISLSLYESARCDGATEWEMFWKITLPLISPIILLNLVYTCVDSFTDINNRMMVYIKDTAFTKIEMGYASGMGWIYFLFIFLLLIIVFASTRRLVVYTGEK</sequence>
<feature type="transmembrane region" description="Helical" evidence="7">
    <location>
        <begin position="113"/>
        <end position="132"/>
    </location>
</feature>
<keyword evidence="10" id="KW-1185">Reference proteome</keyword>
<feature type="domain" description="ABC transmembrane type-1" evidence="8">
    <location>
        <begin position="76"/>
        <end position="275"/>
    </location>
</feature>
<protein>
    <recommendedName>
        <fullName evidence="8">ABC transmembrane type-1 domain-containing protein</fullName>
    </recommendedName>
</protein>
<dbReference type="AlphaFoldDB" id="A0A1R1EL74"/>
<dbReference type="Gene3D" id="1.10.3720.10">
    <property type="entry name" value="MetI-like"/>
    <property type="match status" value="1"/>
</dbReference>
<feature type="transmembrane region" description="Helical" evidence="7">
    <location>
        <begin position="208"/>
        <end position="227"/>
    </location>
</feature>
<evidence type="ECO:0000256" key="4">
    <source>
        <dbReference type="ARBA" id="ARBA00022692"/>
    </source>
</evidence>
<dbReference type="CDD" id="cd06261">
    <property type="entry name" value="TM_PBP2"/>
    <property type="match status" value="1"/>
</dbReference>
<dbReference type="PROSITE" id="PS50928">
    <property type="entry name" value="ABC_TM1"/>
    <property type="match status" value="1"/>
</dbReference>
<evidence type="ECO:0000256" key="2">
    <source>
        <dbReference type="ARBA" id="ARBA00022448"/>
    </source>
</evidence>
<dbReference type="SUPFAM" id="SSF161098">
    <property type="entry name" value="MetI-like"/>
    <property type="match status" value="1"/>
</dbReference>
<dbReference type="InterPro" id="IPR035906">
    <property type="entry name" value="MetI-like_sf"/>
</dbReference>
<dbReference type="EMBL" id="MRTP01000006">
    <property type="protein sequence ID" value="OMF52584.1"/>
    <property type="molecule type" value="Genomic_DNA"/>
</dbReference>
<keyword evidence="3" id="KW-1003">Cell membrane</keyword>
<dbReference type="PANTHER" id="PTHR43227">
    <property type="entry name" value="BLL4140 PROTEIN"/>
    <property type="match status" value="1"/>
</dbReference>
<keyword evidence="6 7" id="KW-0472">Membrane</keyword>
<evidence type="ECO:0000256" key="3">
    <source>
        <dbReference type="ARBA" id="ARBA00022475"/>
    </source>
</evidence>
<evidence type="ECO:0000256" key="7">
    <source>
        <dbReference type="SAM" id="Phobius"/>
    </source>
</evidence>
<comment type="subcellular location">
    <subcellularLocation>
        <location evidence="1">Cell membrane</location>
        <topology evidence="1">Multi-pass membrane protein</topology>
    </subcellularLocation>
</comment>
<dbReference type="RefSeq" id="WP_076172757.1">
    <property type="nucleotide sequence ID" value="NZ_MRTP01000006.1"/>
</dbReference>
<evidence type="ECO:0000256" key="6">
    <source>
        <dbReference type="ARBA" id="ARBA00023136"/>
    </source>
</evidence>
<evidence type="ECO:0000256" key="1">
    <source>
        <dbReference type="ARBA" id="ARBA00004651"/>
    </source>
</evidence>
<dbReference type="PANTHER" id="PTHR43227:SF3">
    <property type="entry name" value="BINDING-PROTEIN-DEPENDENT TRANSPORT SYSTEMS INNER MEMBRANE COMPONENT"/>
    <property type="match status" value="1"/>
</dbReference>
<keyword evidence="5 7" id="KW-1133">Transmembrane helix</keyword>
<dbReference type="InterPro" id="IPR000515">
    <property type="entry name" value="MetI-like"/>
</dbReference>
<evidence type="ECO:0000313" key="9">
    <source>
        <dbReference type="EMBL" id="OMF52584.1"/>
    </source>
</evidence>
<feature type="transmembrane region" description="Helical" evidence="7">
    <location>
        <begin position="262"/>
        <end position="283"/>
    </location>
</feature>
<evidence type="ECO:0000256" key="5">
    <source>
        <dbReference type="ARBA" id="ARBA00022989"/>
    </source>
</evidence>
<keyword evidence="2" id="KW-0813">Transport</keyword>
<evidence type="ECO:0000313" key="10">
    <source>
        <dbReference type="Proteomes" id="UP000187172"/>
    </source>
</evidence>
<feature type="transmembrane region" description="Helical" evidence="7">
    <location>
        <begin position="172"/>
        <end position="196"/>
    </location>
</feature>
<comment type="caution">
    <text evidence="9">The sequence shown here is derived from an EMBL/GenBank/DDBJ whole genome shotgun (WGS) entry which is preliminary data.</text>
</comment>
<feature type="transmembrane region" description="Helical" evidence="7">
    <location>
        <begin position="14"/>
        <end position="36"/>
    </location>
</feature>
<dbReference type="InterPro" id="IPR050809">
    <property type="entry name" value="UgpAE/MalFG_permease"/>
</dbReference>
<dbReference type="Proteomes" id="UP000187172">
    <property type="component" value="Unassembled WGS sequence"/>
</dbReference>
<dbReference type="GO" id="GO:0055085">
    <property type="term" value="P:transmembrane transport"/>
    <property type="evidence" value="ECO:0007669"/>
    <property type="project" value="InterPro"/>
</dbReference>
<evidence type="ECO:0000259" key="8">
    <source>
        <dbReference type="PROSITE" id="PS50928"/>
    </source>
</evidence>
<gene>
    <name evidence="9" type="ORF">BK138_21090</name>
</gene>
<dbReference type="GO" id="GO:0005886">
    <property type="term" value="C:plasma membrane"/>
    <property type="evidence" value="ECO:0007669"/>
    <property type="project" value="UniProtKB-SubCell"/>
</dbReference>
<accession>A0A1R1EL74</accession>
<feature type="transmembrane region" description="Helical" evidence="7">
    <location>
        <begin position="83"/>
        <end position="101"/>
    </location>
</feature>
<proteinExistence type="predicted"/>
<dbReference type="STRING" id="297318.BK138_21090"/>
<name>A0A1R1EL74_9BACL</name>
<organism evidence="9 10">
    <name type="scientific">Paenibacillus rhizosphaerae</name>
    <dbReference type="NCBI Taxonomy" id="297318"/>
    <lineage>
        <taxon>Bacteria</taxon>
        <taxon>Bacillati</taxon>
        <taxon>Bacillota</taxon>
        <taxon>Bacilli</taxon>
        <taxon>Bacillales</taxon>
        <taxon>Paenibacillaceae</taxon>
        <taxon>Paenibacillus</taxon>
    </lineage>
</organism>